<feature type="region of interest" description="Disordered" evidence="1">
    <location>
        <begin position="118"/>
        <end position="161"/>
    </location>
</feature>
<feature type="transmembrane region" description="Helical" evidence="2">
    <location>
        <begin position="75"/>
        <end position="105"/>
    </location>
</feature>
<dbReference type="Proteomes" id="UP001360953">
    <property type="component" value="Unassembled WGS sequence"/>
</dbReference>
<accession>A0ABR1LFG6</accession>
<feature type="transmembrane region" description="Helical" evidence="2">
    <location>
        <begin position="41"/>
        <end position="63"/>
    </location>
</feature>
<sequence length="161" mass="17382">MRARARAFLLPAAVCLRLADSLRMADDGCISFFVKLPANHLSVYLVSFLPASCSSLGMILLLCPFASCSWSMIRLLLVCSCLVCLGIFVSLTIATGSITAVVAAASLTRPLFATDAAARRDNENERKRRRRQTSLVLSSPTHHPRPPVQRPSATIVSTHGA</sequence>
<evidence type="ECO:0000256" key="1">
    <source>
        <dbReference type="SAM" id="MobiDB-lite"/>
    </source>
</evidence>
<proteinExistence type="predicted"/>
<evidence type="ECO:0000313" key="5">
    <source>
        <dbReference type="Proteomes" id="UP001360953"/>
    </source>
</evidence>
<feature type="signal peptide" evidence="3">
    <location>
        <begin position="1"/>
        <end position="21"/>
    </location>
</feature>
<keyword evidence="5" id="KW-1185">Reference proteome</keyword>
<dbReference type="EMBL" id="JBBPEH010000011">
    <property type="protein sequence ID" value="KAK7532427.1"/>
    <property type="molecule type" value="Genomic_DNA"/>
</dbReference>
<reference evidence="4 5" key="1">
    <citation type="submission" date="2024-04" db="EMBL/GenBank/DDBJ databases">
        <title>Phyllosticta paracitricarpa is synonymous to the EU quarantine fungus P. citricarpa based on phylogenomic analyses.</title>
        <authorList>
            <consortium name="Lawrence Berkeley National Laboratory"/>
            <person name="Van ingen-buijs V.A."/>
            <person name="Van westerhoven A.C."/>
            <person name="Haridas S."/>
            <person name="Skiadas P."/>
            <person name="Martin F."/>
            <person name="Groenewald J.Z."/>
            <person name="Crous P.W."/>
            <person name="Seidl M.F."/>
        </authorList>
    </citation>
    <scope>NUCLEOTIDE SEQUENCE [LARGE SCALE GENOMIC DNA]</scope>
    <source>
        <strain evidence="4 5">CPC 17464</strain>
    </source>
</reference>
<protein>
    <submittedName>
        <fullName evidence="4">Uncharacterized protein</fullName>
    </submittedName>
</protein>
<keyword evidence="2" id="KW-0812">Transmembrane</keyword>
<feature type="chain" id="PRO_5046812039" evidence="3">
    <location>
        <begin position="22"/>
        <end position="161"/>
    </location>
</feature>
<keyword evidence="2" id="KW-1133">Transmembrane helix</keyword>
<evidence type="ECO:0000256" key="2">
    <source>
        <dbReference type="SAM" id="Phobius"/>
    </source>
</evidence>
<comment type="caution">
    <text evidence="4">The sequence shown here is derived from an EMBL/GenBank/DDBJ whole genome shotgun (WGS) entry which is preliminary data.</text>
</comment>
<dbReference type="GeneID" id="92026586"/>
<keyword evidence="2" id="KW-0472">Membrane</keyword>
<organism evidence="4 5">
    <name type="scientific">Phyllosticta citribraziliensis</name>
    <dbReference type="NCBI Taxonomy" id="989973"/>
    <lineage>
        <taxon>Eukaryota</taxon>
        <taxon>Fungi</taxon>
        <taxon>Dikarya</taxon>
        <taxon>Ascomycota</taxon>
        <taxon>Pezizomycotina</taxon>
        <taxon>Dothideomycetes</taxon>
        <taxon>Dothideomycetes incertae sedis</taxon>
        <taxon>Botryosphaeriales</taxon>
        <taxon>Phyllostictaceae</taxon>
        <taxon>Phyllosticta</taxon>
    </lineage>
</organism>
<name>A0ABR1LFG6_9PEZI</name>
<evidence type="ECO:0000313" key="4">
    <source>
        <dbReference type="EMBL" id="KAK7532427.1"/>
    </source>
</evidence>
<feature type="compositionally biased region" description="Polar residues" evidence="1">
    <location>
        <begin position="151"/>
        <end position="161"/>
    </location>
</feature>
<dbReference type="RefSeq" id="XP_066652095.1">
    <property type="nucleotide sequence ID" value="XM_066793680.1"/>
</dbReference>
<keyword evidence="3" id="KW-0732">Signal</keyword>
<gene>
    <name evidence="4" type="ORF">J3D65DRAFT_105723</name>
</gene>
<evidence type="ECO:0000256" key="3">
    <source>
        <dbReference type="SAM" id="SignalP"/>
    </source>
</evidence>